<evidence type="ECO:0000313" key="3">
    <source>
        <dbReference type="Proteomes" id="UP000460412"/>
    </source>
</evidence>
<dbReference type="AlphaFoldDB" id="A0A7X3MMB1"/>
<evidence type="ECO:0000259" key="1">
    <source>
        <dbReference type="Pfam" id="PF14191"/>
    </source>
</evidence>
<sequence>MTEDQKIRQTIDQYSSYFENSDADVGHTKKGVWFFYEYDKEHDYSTRHSLSVSDIEEVKNGESAGFYFCDSIGFKKVPFHPEQTQKADNVIRILVVEPHRKPY</sequence>
<dbReference type="EMBL" id="WUQX01000003">
    <property type="protein sequence ID" value="MXP79026.1"/>
    <property type="molecule type" value="Genomic_DNA"/>
</dbReference>
<keyword evidence="2" id="KW-0614">Plasmid</keyword>
<geneLocation type="plasmid" evidence="2">
    <name>unnamed</name>
</geneLocation>
<dbReference type="Pfam" id="PF14191">
    <property type="entry name" value="YodL"/>
    <property type="match status" value="1"/>
</dbReference>
<reference evidence="2 3" key="1">
    <citation type="submission" date="2019-12" db="EMBL/GenBank/DDBJ databases">
        <title>Sporaefaciens musculi gen. nov., sp. nov., a novel bacterium isolated from the caecum of an obese mouse.</title>
        <authorList>
            <person name="Rasmussen T.S."/>
            <person name="Streidl T."/>
            <person name="Hitch T.C.A."/>
            <person name="Wortmann E."/>
            <person name="Deptula P."/>
            <person name="Hansen M."/>
            <person name="Nielsen D.S."/>
            <person name="Clavel T."/>
            <person name="Vogensen F.K."/>
        </authorList>
    </citation>
    <scope>NUCLEOTIDE SEQUENCE [LARGE SCALE GENOMIC DNA]</scope>
    <source>
        <strain evidence="2 3">WCA-9-b2</strain>
        <plasmid evidence="2">unnamed</plasmid>
    </source>
</reference>
<evidence type="ECO:0000313" key="2">
    <source>
        <dbReference type="EMBL" id="MXP79026.1"/>
    </source>
</evidence>
<dbReference type="InterPro" id="IPR025923">
    <property type="entry name" value="YodL-like_dom"/>
</dbReference>
<organism evidence="2 3">
    <name type="scientific">Sporofaciens musculi</name>
    <dbReference type="NCBI Taxonomy" id="2681861"/>
    <lineage>
        <taxon>Bacteria</taxon>
        <taxon>Bacillati</taxon>
        <taxon>Bacillota</taxon>
        <taxon>Clostridia</taxon>
        <taxon>Lachnospirales</taxon>
        <taxon>Lachnospiraceae</taxon>
        <taxon>Sporofaciens</taxon>
    </lineage>
</organism>
<keyword evidence="3" id="KW-1185">Reference proteome</keyword>
<proteinExistence type="predicted"/>
<feature type="domain" description="YodL-like" evidence="1">
    <location>
        <begin position="29"/>
        <end position="79"/>
    </location>
</feature>
<name>A0A7X3MMB1_9FIRM</name>
<protein>
    <recommendedName>
        <fullName evidence="1">YodL-like domain-containing protein</fullName>
    </recommendedName>
</protein>
<comment type="caution">
    <text evidence="2">The sequence shown here is derived from an EMBL/GenBank/DDBJ whole genome shotgun (WGS) entry which is preliminary data.</text>
</comment>
<accession>A0A7X3MMB1</accession>
<gene>
    <name evidence="2" type="ORF">GN277_28095</name>
</gene>
<dbReference type="Proteomes" id="UP000460412">
    <property type="component" value="Unassembled WGS sequence"/>
</dbReference>
<dbReference type="RefSeq" id="WP_159757532.1">
    <property type="nucleotide sequence ID" value="NZ_WUQX01000003.1"/>
</dbReference>